<dbReference type="AlphaFoldDB" id="C5NNN6"/>
<sequence>MALLVLGPCDSDRRDGNHSSRLLPLTSSLSSVSAATATSRHCSSKANPRQPHPPNRTSPKGLHYCEPEYCHSGAVLLLQPSRVADCFIAGGHRDHHRVHKEKEHLGLPIVPVASRQNAVVVVFPKPPCLELVTGHLPSAFIDVLPLLPSVSATVLSSTVHHRSHAGHLIRTMLSVCPAWLLAWHPSIGFESSEPANRGQVDSSCLSIVNHLYELGSH</sequence>
<proteinExistence type="predicted"/>
<name>C5NNN6_ORYSI</name>
<reference evidence="2" key="1">
    <citation type="journal article" date="2009" name="Plant Biotechnol. J.">
        <title>Comparative sequence analyses of the major quantitative trait locus phosphorus uptake 1 (Pup1) reveal a complex genetic structure.</title>
        <authorList>
            <person name="Heuer S."/>
            <person name="Lu X."/>
            <person name="Chin J.H."/>
            <person name="Pariasca-Tanaka J."/>
            <person name="Kanamori H."/>
            <person name="Matsumoto T."/>
            <person name="De Leon T."/>
            <person name="Ulat V.J."/>
            <person name="Ismail A.M."/>
            <person name="Yano M."/>
            <person name="Wissuwa M."/>
        </authorList>
    </citation>
    <scope>NUCLEOTIDE SEQUENCE</scope>
</reference>
<gene>
    <name evidence="2" type="primary">K0159D02-10</name>
</gene>
<reference evidence="2" key="3">
    <citation type="journal article" date="2012" name="Nature">
        <title>The protein kinase Pstol1 from traditional rice confers tolerance of phosphorus deficiency.</title>
        <authorList>
            <person name="Gamuyao R."/>
            <person name="Chin J.H."/>
            <person name="Pariasca-Tanaka J."/>
            <person name="Pesaresi P."/>
            <person name="Catausan S."/>
            <person name="Dalid C."/>
            <person name="Slamet-Loedin I."/>
            <person name="Tecson-Mendoza E.M."/>
            <person name="Wissuwa M."/>
            <person name="Heuer S."/>
        </authorList>
    </citation>
    <scope>NUCLEOTIDE SEQUENCE</scope>
</reference>
<protein>
    <submittedName>
        <fullName evidence="2">Uncharacterized protein</fullName>
    </submittedName>
</protein>
<reference evidence="2" key="2">
    <citation type="journal article" date="2011" name="Plant Physiol.">
        <title>Developing rice with high yield under phosphorus deficiency: Pup1 sequence to application.</title>
        <authorList>
            <person name="Chin J.H."/>
            <person name="Gamuyao R."/>
            <person name="Dalid C."/>
            <person name="Bustamam M."/>
            <person name="Prasetiyono J."/>
            <person name="Moeljopawiro S."/>
            <person name="Wissuwa M."/>
            <person name="Heuer S."/>
        </authorList>
    </citation>
    <scope>NUCLEOTIDE SEQUENCE</scope>
</reference>
<organism evidence="2">
    <name type="scientific">Oryza sativa subsp. indica</name>
    <name type="common">Rice</name>
    <dbReference type="NCBI Taxonomy" id="39946"/>
    <lineage>
        <taxon>Eukaryota</taxon>
        <taxon>Viridiplantae</taxon>
        <taxon>Streptophyta</taxon>
        <taxon>Embryophyta</taxon>
        <taxon>Tracheophyta</taxon>
        <taxon>Spermatophyta</taxon>
        <taxon>Magnoliopsida</taxon>
        <taxon>Liliopsida</taxon>
        <taxon>Poales</taxon>
        <taxon>Poaceae</taxon>
        <taxon>BOP clade</taxon>
        <taxon>Oryzoideae</taxon>
        <taxon>Oryzeae</taxon>
        <taxon>Oryzinae</taxon>
        <taxon>Oryza</taxon>
        <taxon>Oryza sativa</taxon>
    </lineage>
</organism>
<evidence type="ECO:0000313" key="2">
    <source>
        <dbReference type="EMBL" id="BAH79975.1"/>
    </source>
</evidence>
<evidence type="ECO:0000256" key="1">
    <source>
        <dbReference type="SAM" id="MobiDB-lite"/>
    </source>
</evidence>
<feature type="region of interest" description="Disordered" evidence="1">
    <location>
        <begin position="36"/>
        <end position="60"/>
    </location>
</feature>
<dbReference type="EMBL" id="AB458444">
    <property type="protein sequence ID" value="BAH79975.1"/>
    <property type="molecule type" value="Genomic_DNA"/>
</dbReference>
<accession>C5NNN6</accession>